<comment type="caution">
    <text evidence="1">The sequence shown here is derived from an EMBL/GenBank/DDBJ whole genome shotgun (WGS) entry which is preliminary data.</text>
</comment>
<dbReference type="Proteomes" id="UP001174997">
    <property type="component" value="Unassembled WGS sequence"/>
</dbReference>
<organism evidence="1 2">
    <name type="scientific">Cercophora samala</name>
    <dbReference type="NCBI Taxonomy" id="330535"/>
    <lineage>
        <taxon>Eukaryota</taxon>
        <taxon>Fungi</taxon>
        <taxon>Dikarya</taxon>
        <taxon>Ascomycota</taxon>
        <taxon>Pezizomycotina</taxon>
        <taxon>Sordariomycetes</taxon>
        <taxon>Sordariomycetidae</taxon>
        <taxon>Sordariales</taxon>
        <taxon>Lasiosphaeriaceae</taxon>
        <taxon>Cercophora</taxon>
    </lineage>
</organism>
<dbReference type="EMBL" id="JAULSY010000043">
    <property type="protein sequence ID" value="KAK0669443.1"/>
    <property type="molecule type" value="Genomic_DNA"/>
</dbReference>
<accession>A0AA39ZEE2</accession>
<sequence>MEGIDSLGDYDVLVSYNQEALNTILLERLTEVGPITSKGLEWEENGTGKQSDTWGDPVTTTVKINLQKPALQISDGDGRIFFTASLSGSQTVRRADGKTHTEEFTHIKLVITTSLSSVHGTMNDAGDFTPHPSSTPASAGAVVVMEPNQQVTVGTCINFANLLSVDVDNDTDGSHSSDKLDQISALVKAKIERKFKDSGLQYSSLTASLLHTFTAGMKFTLNLPSYQVSAESVVEKGEGMGTKSELHMDGFSFNTDDSTSTLTLSPGRAASPFQLSYKSTTQTIGWSSVQYIPKMPPIRNSGQPKTNFLLSAAGSWTRGADEHNHPNEIRAVFTFDSAFKVEIDHPSYEGWKKVFFGRPFVPPQITNLRPAVPEISFPVAPLDYFLTTNLLFPGDHIFHADDPGATTDTQGIMSPRDTILTGTIKRVAAAT</sequence>
<evidence type="ECO:0000313" key="2">
    <source>
        <dbReference type="Proteomes" id="UP001174997"/>
    </source>
</evidence>
<name>A0AA39ZEE2_9PEZI</name>
<evidence type="ECO:0000313" key="1">
    <source>
        <dbReference type="EMBL" id="KAK0669443.1"/>
    </source>
</evidence>
<proteinExistence type="predicted"/>
<keyword evidence="2" id="KW-1185">Reference proteome</keyword>
<dbReference type="AlphaFoldDB" id="A0AA39ZEE2"/>
<reference evidence="1" key="1">
    <citation type="submission" date="2023-06" db="EMBL/GenBank/DDBJ databases">
        <title>Genome-scale phylogeny and comparative genomics of the fungal order Sordariales.</title>
        <authorList>
            <consortium name="Lawrence Berkeley National Laboratory"/>
            <person name="Hensen N."/>
            <person name="Bonometti L."/>
            <person name="Westerberg I."/>
            <person name="Brannstrom I.O."/>
            <person name="Guillou S."/>
            <person name="Cros-Aarteil S."/>
            <person name="Calhoun S."/>
            <person name="Haridas S."/>
            <person name="Kuo A."/>
            <person name="Mondo S."/>
            <person name="Pangilinan J."/>
            <person name="Riley R."/>
            <person name="Labutti K."/>
            <person name="Andreopoulos B."/>
            <person name="Lipzen A."/>
            <person name="Chen C."/>
            <person name="Yanf M."/>
            <person name="Daum C."/>
            <person name="Ng V."/>
            <person name="Clum A."/>
            <person name="Steindorff A."/>
            <person name="Ohm R."/>
            <person name="Martin F."/>
            <person name="Silar P."/>
            <person name="Natvig D."/>
            <person name="Lalanne C."/>
            <person name="Gautier V."/>
            <person name="Ament-Velasquez S.L."/>
            <person name="Kruys A."/>
            <person name="Hutchinson M.I."/>
            <person name="Powell A.J."/>
            <person name="Barry K."/>
            <person name="Miller A.N."/>
            <person name="Grigoriev I.V."/>
            <person name="Debuchy R."/>
            <person name="Gladieux P."/>
            <person name="Thoren M.H."/>
            <person name="Johannesson H."/>
        </authorList>
    </citation>
    <scope>NUCLEOTIDE SEQUENCE</scope>
    <source>
        <strain evidence="1">CBS 307.81</strain>
    </source>
</reference>
<gene>
    <name evidence="1" type="ORF">QBC41DRAFT_223864</name>
</gene>
<protein>
    <submittedName>
        <fullName evidence="1">Uncharacterized protein</fullName>
    </submittedName>
</protein>